<dbReference type="InterPro" id="IPR036329">
    <property type="entry name" value="Aro-AA_hydroxylase_C_sf"/>
</dbReference>
<dbReference type="EC" id="1.14.16.1" evidence="3"/>
<name>A0ABR2YAQ5_9CHLO</name>
<sequence>MGFRNKAVNVCRAEKRFESFVCQHSRGRTAYIPEALTWYLGFIQRKYLVPCSFKYGTKAAAPEQKVRTKERRVPQSLEEVDNTQILGFGADLAEDHPGFKDQAYKDRRMAIADIARAHRVGDPIPRLEYTSEELHVWNTVLRELRGLYPDGACAEFQRCFPLFDFKEDVVPQLEDLSQILKRETGWQIRPVAGLLHPRDFLNGLAFKTFHSTQYMRHPSKPMYTPEPDLCHELLGHVPMLADPDFCDMVHSIGVASLCADDSQIWHLTKIYWFTVEFGIVLEGYEKKAFGAGILSSYGEMEHMRTGKADYVPFDPHAKQPKMSYKDGYQNRYFVLKSFKDGAQKLREYCSDITPPDIMARFLHKVTPALTDDPQIRAGQM</sequence>
<evidence type="ECO:0000256" key="4">
    <source>
        <dbReference type="ARBA" id="ARBA00022723"/>
    </source>
</evidence>
<reference evidence="9 10" key="1">
    <citation type="journal article" date="2024" name="Nat. Commun.">
        <title>Phylogenomics reveals the evolutionary origins of lichenization in chlorophyte algae.</title>
        <authorList>
            <person name="Puginier C."/>
            <person name="Libourel C."/>
            <person name="Otte J."/>
            <person name="Skaloud P."/>
            <person name="Haon M."/>
            <person name="Grisel S."/>
            <person name="Petersen M."/>
            <person name="Berrin J.G."/>
            <person name="Delaux P.M."/>
            <person name="Dal Grande F."/>
            <person name="Keller J."/>
        </authorList>
    </citation>
    <scope>NUCLEOTIDE SEQUENCE [LARGE SCALE GENOMIC DNA]</scope>
    <source>
        <strain evidence="9 10">SAG 216-7</strain>
    </source>
</reference>
<evidence type="ECO:0000313" key="10">
    <source>
        <dbReference type="Proteomes" id="UP001491310"/>
    </source>
</evidence>
<evidence type="ECO:0000256" key="7">
    <source>
        <dbReference type="ARBA" id="ARBA00023033"/>
    </source>
</evidence>
<keyword evidence="6" id="KW-0408">Iron</keyword>
<dbReference type="InterPro" id="IPR018301">
    <property type="entry name" value="ArAA_hydroxylase_Fe/CU_BS"/>
</dbReference>
<dbReference type="PANTHER" id="PTHR11473">
    <property type="entry name" value="AROMATIC AMINO ACID HYDROXYLASE"/>
    <property type="match status" value="1"/>
</dbReference>
<evidence type="ECO:0000256" key="1">
    <source>
        <dbReference type="ARBA" id="ARBA00001954"/>
    </source>
</evidence>
<keyword evidence="10" id="KW-1185">Reference proteome</keyword>
<protein>
    <recommendedName>
        <fullName evidence="3">phenylalanine 4-monooxygenase</fullName>
        <ecNumber evidence="3">1.14.16.1</ecNumber>
    </recommendedName>
</protein>
<dbReference type="Gene3D" id="1.10.800.10">
    <property type="entry name" value="Aromatic amino acid hydroxylase"/>
    <property type="match status" value="1"/>
</dbReference>
<dbReference type="InterPro" id="IPR019774">
    <property type="entry name" value="Aromatic-AA_hydroxylase_C"/>
</dbReference>
<dbReference type="InterPro" id="IPR036951">
    <property type="entry name" value="ArAA_hydroxylase_sf"/>
</dbReference>
<dbReference type="InterPro" id="IPR001273">
    <property type="entry name" value="ArAA_hydroxylase"/>
</dbReference>
<dbReference type="PROSITE" id="PS00367">
    <property type="entry name" value="BH4_AAA_HYDROXYL_1"/>
    <property type="match status" value="1"/>
</dbReference>
<organism evidence="9 10">
    <name type="scientific">Coccomyxa subellipsoidea</name>
    <dbReference type="NCBI Taxonomy" id="248742"/>
    <lineage>
        <taxon>Eukaryota</taxon>
        <taxon>Viridiplantae</taxon>
        <taxon>Chlorophyta</taxon>
        <taxon>core chlorophytes</taxon>
        <taxon>Trebouxiophyceae</taxon>
        <taxon>Trebouxiophyceae incertae sedis</taxon>
        <taxon>Coccomyxaceae</taxon>
        <taxon>Coccomyxa</taxon>
    </lineage>
</organism>
<gene>
    <name evidence="9" type="ORF">WJX75_010000</name>
</gene>
<dbReference type="SUPFAM" id="SSF56534">
    <property type="entry name" value="Aromatic aminoacid monoxygenases, catalytic and oligomerization domains"/>
    <property type="match status" value="1"/>
</dbReference>
<comment type="cofactor">
    <cofactor evidence="1">
        <name>Fe(2+)</name>
        <dbReference type="ChEBI" id="CHEBI:29033"/>
    </cofactor>
</comment>
<evidence type="ECO:0000256" key="3">
    <source>
        <dbReference type="ARBA" id="ARBA00011995"/>
    </source>
</evidence>
<evidence type="ECO:0000256" key="2">
    <source>
        <dbReference type="ARBA" id="ARBA00009712"/>
    </source>
</evidence>
<dbReference type="Pfam" id="PF00351">
    <property type="entry name" value="Biopterin_H"/>
    <property type="match status" value="1"/>
</dbReference>
<keyword evidence="4" id="KW-0479">Metal-binding</keyword>
<comment type="caution">
    <text evidence="9">The sequence shown here is derived from an EMBL/GenBank/DDBJ whole genome shotgun (WGS) entry which is preliminary data.</text>
</comment>
<dbReference type="PROSITE" id="PS51410">
    <property type="entry name" value="BH4_AAA_HYDROXYL_2"/>
    <property type="match status" value="1"/>
</dbReference>
<evidence type="ECO:0000256" key="5">
    <source>
        <dbReference type="ARBA" id="ARBA00023002"/>
    </source>
</evidence>
<accession>A0ABR2YAQ5</accession>
<dbReference type="PANTHER" id="PTHR11473:SF24">
    <property type="entry name" value="PHENYLALANINE-4-HYDROXYLASE"/>
    <property type="match status" value="1"/>
</dbReference>
<feature type="domain" description="Biopterin-dependent aromatic amino acid hydroxylase family profile" evidence="8">
    <location>
        <begin position="55"/>
        <end position="380"/>
    </location>
</feature>
<dbReference type="Proteomes" id="UP001491310">
    <property type="component" value="Unassembled WGS sequence"/>
</dbReference>
<evidence type="ECO:0000256" key="6">
    <source>
        <dbReference type="ARBA" id="ARBA00023004"/>
    </source>
</evidence>
<comment type="similarity">
    <text evidence="2">Belongs to the biopterin-dependent aromatic amino acid hydroxylase family.</text>
</comment>
<evidence type="ECO:0000313" key="9">
    <source>
        <dbReference type="EMBL" id="KAK9901134.1"/>
    </source>
</evidence>
<keyword evidence="5" id="KW-0560">Oxidoreductase</keyword>
<proteinExistence type="inferred from homology"/>
<dbReference type="EMBL" id="JALJOT010000019">
    <property type="protein sequence ID" value="KAK9901134.1"/>
    <property type="molecule type" value="Genomic_DNA"/>
</dbReference>
<keyword evidence="7" id="KW-0503">Monooxygenase</keyword>
<evidence type="ECO:0000259" key="8">
    <source>
        <dbReference type="PROSITE" id="PS51410"/>
    </source>
</evidence>
<dbReference type="PRINTS" id="PR00372">
    <property type="entry name" value="FYWHYDRXLASE"/>
</dbReference>